<dbReference type="Gene3D" id="1.20.120.560">
    <property type="entry name" value="alix/aip1 in complex with the ypdl late domain"/>
    <property type="match status" value="1"/>
</dbReference>
<dbReference type="InterPro" id="IPR038499">
    <property type="entry name" value="BRO1_sf"/>
</dbReference>
<keyword evidence="4" id="KW-1185">Reference proteome</keyword>
<comment type="similarity">
    <text evidence="1">Belongs to the palA/RIM20 family.</text>
</comment>
<gene>
    <name evidence="3" type="ORF">RclHR1_05350014</name>
</gene>
<dbReference type="PANTHER" id="PTHR23030:SF39">
    <property type="entry name" value="PROGRAMMED CELL DEATH 6-INTERACTING PROTEIN"/>
    <property type="match status" value="1"/>
</dbReference>
<evidence type="ECO:0000313" key="4">
    <source>
        <dbReference type="Proteomes" id="UP000247702"/>
    </source>
</evidence>
<dbReference type="Pfam" id="PF03097">
    <property type="entry name" value="BRO1"/>
    <property type="match status" value="1"/>
</dbReference>
<evidence type="ECO:0000313" key="3">
    <source>
        <dbReference type="EMBL" id="GBC03840.1"/>
    </source>
</evidence>
<dbReference type="GO" id="GO:0005768">
    <property type="term" value="C:endosome"/>
    <property type="evidence" value="ECO:0007669"/>
    <property type="project" value="TreeGrafter"/>
</dbReference>
<dbReference type="STRING" id="94130.A0A2Z6S402"/>
<dbReference type="Proteomes" id="UP000247702">
    <property type="component" value="Unassembled WGS sequence"/>
</dbReference>
<dbReference type="Gene3D" id="1.20.140.50">
    <property type="entry name" value="alix/aip1 like domains"/>
    <property type="match status" value="1"/>
</dbReference>
<dbReference type="Gene3D" id="1.25.40.280">
    <property type="entry name" value="alix/aip1 like domains"/>
    <property type="match status" value="1"/>
</dbReference>
<sequence length="777" mass="88776">MTGSLNILAIDFKRTERIGLTTALREYISYHYNDHPDNFTDDFRVLDELRTDCLNLEVHQNALHRLLKYYGQLVFIGSKFPIDFGIEFPWYSAFSDEKKPISHRNFYYEKACVLFNIGAMYSQLGVSENRTTPEGVKRACQHFQYAAGCFKHLNGIIIPEMRIAPPLDMSSETLNVLINTMLAQAQECFWQKAVHDKYKDGTVAKLASQVSTYYENAHETASSNTEIAKLFGQGWLVHLQVKSWHFHAAAEFRKSSECMSQNKFGEEIARLQASQEYIKKGLDQKRYLREAVAKDLESVQVAVQSNYNRAQKDNDIIYLQMVPSTSSLALIGKANMANPNIPSEVKDPISLMNERSMLGVPLFVKLVPYAVHQALSVYSDRKEKLVREEILSRLHELINICNSTLRSLNLPAALNETEQRSNIPPSILSMSQEIRNEGGLARLNAMFDTLQDKSKIVYQTLDEALAFLDQECTDDEEFRSKFGTRWTRPISLLKNKELIEKAESYRKLNDQAYKSNKVLQNGLEQQSEALDLLSSEPEILGQRIPLEIQSSESDMDGIKKIKDELRVLINQSFQIMKECETKIQEVKKVADLDDIAPILLKEAAKISSASNTSIKLEPAHFEDLFTEQLKKYDSFLSTCNKLSDVQEKVLASISDKFEEYNKKRRIVSNNSTRVQFIQNLETGYKYFINILQRLQEGMAFYARSQANVDELKQNCQAFSIIRNKEAEHLADALLGSMKNLNISQPASPTHQVWNKRMQILFTPTSQGYSRPPPPPPQ</sequence>
<dbReference type="AlphaFoldDB" id="A0A2Z6S402"/>
<proteinExistence type="inferred from homology"/>
<dbReference type="CDD" id="cd09241">
    <property type="entry name" value="BRO1_ScRim20-like"/>
    <property type="match status" value="1"/>
</dbReference>
<dbReference type="EMBL" id="BEXD01003910">
    <property type="protein sequence ID" value="GBC03840.1"/>
    <property type="molecule type" value="Genomic_DNA"/>
</dbReference>
<name>A0A2Z6S402_9GLOM</name>
<protein>
    <recommendedName>
        <fullName evidence="2">BRO1 domain-containing protein</fullName>
    </recommendedName>
</protein>
<comment type="caution">
    <text evidence="3">The sequence shown here is derived from an EMBL/GenBank/DDBJ whole genome shotgun (WGS) entry which is preliminary data.</text>
</comment>
<reference evidence="3 4" key="1">
    <citation type="submission" date="2017-11" db="EMBL/GenBank/DDBJ databases">
        <title>The genome of Rhizophagus clarus HR1 reveals common genetic basis of auxotrophy among arbuscular mycorrhizal fungi.</title>
        <authorList>
            <person name="Kobayashi Y."/>
        </authorList>
    </citation>
    <scope>NUCLEOTIDE SEQUENCE [LARGE SCALE GENOMIC DNA]</scope>
    <source>
        <strain evidence="3 4">HR1</strain>
    </source>
</reference>
<dbReference type="Pfam" id="PF13949">
    <property type="entry name" value="ALIX_LYPXL_bnd"/>
    <property type="match status" value="1"/>
</dbReference>
<organism evidence="3 4">
    <name type="scientific">Rhizophagus clarus</name>
    <dbReference type="NCBI Taxonomy" id="94130"/>
    <lineage>
        <taxon>Eukaryota</taxon>
        <taxon>Fungi</taxon>
        <taxon>Fungi incertae sedis</taxon>
        <taxon>Mucoromycota</taxon>
        <taxon>Glomeromycotina</taxon>
        <taxon>Glomeromycetes</taxon>
        <taxon>Glomerales</taxon>
        <taxon>Glomeraceae</taxon>
        <taxon>Rhizophagus</taxon>
    </lineage>
</organism>
<evidence type="ECO:0000259" key="2">
    <source>
        <dbReference type="PROSITE" id="PS51180"/>
    </source>
</evidence>
<dbReference type="SMART" id="SM01041">
    <property type="entry name" value="BRO1"/>
    <property type="match status" value="1"/>
</dbReference>
<evidence type="ECO:0000256" key="1">
    <source>
        <dbReference type="ARBA" id="ARBA00038154"/>
    </source>
</evidence>
<dbReference type="InterPro" id="IPR004328">
    <property type="entry name" value="BRO1_dom"/>
</dbReference>
<dbReference type="InterPro" id="IPR025304">
    <property type="entry name" value="ALIX_V_dom"/>
</dbReference>
<dbReference type="PROSITE" id="PS51180">
    <property type="entry name" value="BRO1"/>
    <property type="match status" value="1"/>
</dbReference>
<accession>A0A2Z6S402</accession>
<feature type="domain" description="BRO1" evidence="2">
    <location>
        <begin position="6"/>
        <end position="405"/>
    </location>
</feature>
<dbReference type="PANTHER" id="PTHR23030">
    <property type="entry name" value="PCD6 INTERACTING PROTEIN-RELATED"/>
    <property type="match status" value="1"/>
</dbReference>